<evidence type="ECO:0000313" key="3">
    <source>
        <dbReference type="Proteomes" id="UP000052008"/>
    </source>
</evidence>
<gene>
    <name evidence="2" type="ORF">AMJ39_07910</name>
</gene>
<sequence length="283" mass="31784">MKIRIRWWVVLAVVFGASQAHAWSSGSLNGSWTISRFSTHWLIVRLAFPTVGYYWGTRLGLRFPGPDLLRRFTCQQGADIAWLRGENSNRQHFFNPRTGAGGAPDAASHYFSKLVAWAGRGCEPEGEGARHAAWLSHFASDALCPPHHEGKPTGGTCLRTNWWDPYSSWVHPVWLRRNKHLWFELAIAARQQLHPRFRDPAPLPDAIEEEADRILALGVPETVKLEAGKIAEQQAFRRYVCDGWTERVAASVFDDILPRAIHLTQALWISAGRLAAGRTSSST</sequence>
<dbReference type="AlphaFoldDB" id="A0A0S7WQI8"/>
<evidence type="ECO:0000256" key="1">
    <source>
        <dbReference type="SAM" id="SignalP"/>
    </source>
</evidence>
<accession>A0A0S7WQI8</accession>
<dbReference type="EMBL" id="LIZS01000060">
    <property type="protein sequence ID" value="KPJ52408.1"/>
    <property type="molecule type" value="Genomic_DNA"/>
</dbReference>
<evidence type="ECO:0008006" key="4">
    <source>
        <dbReference type="Google" id="ProtNLM"/>
    </source>
</evidence>
<keyword evidence="1" id="KW-0732">Signal</keyword>
<reference evidence="2 3" key="1">
    <citation type="journal article" date="2015" name="Microbiome">
        <title>Genomic resolution of linkages in carbon, nitrogen, and sulfur cycling among widespread estuary sediment bacteria.</title>
        <authorList>
            <person name="Baker B.J."/>
            <person name="Lazar C.S."/>
            <person name="Teske A.P."/>
            <person name="Dick G.J."/>
        </authorList>
    </citation>
    <scope>NUCLEOTIDE SEQUENCE [LARGE SCALE GENOMIC DNA]</scope>
    <source>
        <strain evidence="2">DG_24</strain>
    </source>
</reference>
<feature type="chain" id="PRO_5006639567" description="Phospholipase C/D domain-containing protein" evidence="1">
    <location>
        <begin position="23"/>
        <end position="283"/>
    </location>
</feature>
<protein>
    <recommendedName>
        <fullName evidence="4">Phospholipase C/D domain-containing protein</fullName>
    </recommendedName>
</protein>
<evidence type="ECO:0000313" key="2">
    <source>
        <dbReference type="EMBL" id="KPJ52408.1"/>
    </source>
</evidence>
<organism evidence="2 3">
    <name type="scientific">candidate division TA06 bacterium DG_24</name>
    <dbReference type="NCBI Taxonomy" id="1703770"/>
    <lineage>
        <taxon>Bacteria</taxon>
        <taxon>Bacteria division TA06</taxon>
    </lineage>
</organism>
<comment type="caution">
    <text evidence="2">The sequence shown here is derived from an EMBL/GenBank/DDBJ whole genome shotgun (WGS) entry which is preliminary data.</text>
</comment>
<feature type="signal peptide" evidence="1">
    <location>
        <begin position="1"/>
        <end position="22"/>
    </location>
</feature>
<proteinExistence type="predicted"/>
<dbReference type="Proteomes" id="UP000052008">
    <property type="component" value="Unassembled WGS sequence"/>
</dbReference>
<name>A0A0S7WQI8_UNCT6</name>